<protein>
    <recommendedName>
        <fullName evidence="4">ATP synthase subunit I</fullName>
    </recommendedName>
</protein>
<keyword evidence="3" id="KW-1185">Reference proteome</keyword>
<evidence type="ECO:0000313" key="3">
    <source>
        <dbReference type="Proteomes" id="UP000235777"/>
    </source>
</evidence>
<reference evidence="2 3" key="1">
    <citation type="submission" date="2018-01" db="EMBL/GenBank/DDBJ databases">
        <title>Whole genome analyses suggest that Burkholderia sensu lato contains two further novel genera in the rhizoxinica-symbiotica group Mycetohabitans gen. nov., and Trinickia gen. nov.: implications for the evolution of diazotrophy and nodulation in the Burkholderiaceae.</title>
        <authorList>
            <person name="Estrada-de los Santos P."/>
            <person name="Palmer M."/>
            <person name="Chavez-Ramirez B."/>
            <person name="Beukes C."/>
            <person name="Steenkamp E.T."/>
            <person name="Hirsch A.M."/>
            <person name="Manyaka P."/>
            <person name="Maluk M."/>
            <person name="Lafos M."/>
            <person name="Crook M."/>
            <person name="Gross E."/>
            <person name="Simon M.F."/>
            <person name="Bueno dos Reis Junior F."/>
            <person name="Poole P.S."/>
            <person name="Venter S.N."/>
            <person name="James E.K."/>
        </authorList>
    </citation>
    <scope>NUCLEOTIDE SEQUENCE [LARGE SCALE GENOMIC DNA]</scope>
    <source>
        <strain evidence="2 3">JPY 581</strain>
    </source>
</reference>
<feature type="transmembrane region" description="Helical" evidence="1">
    <location>
        <begin position="12"/>
        <end position="32"/>
    </location>
</feature>
<name>A0A2N7X546_9BURK</name>
<evidence type="ECO:0000256" key="1">
    <source>
        <dbReference type="SAM" id="Phobius"/>
    </source>
</evidence>
<dbReference type="Pfam" id="PF12966">
    <property type="entry name" value="AtpR"/>
    <property type="match status" value="1"/>
</dbReference>
<dbReference type="AlphaFoldDB" id="A0A2N7X546"/>
<sequence length="97" mass="10171">MTSISGVGWVHAASALFAGLLVGGGHFLLLRFNGSLFGRGCMRWALALQVARVAATSAALFALARFGAFPLLAGLTGILLARRAVLRATLRFSDPRT</sequence>
<proteinExistence type="predicted"/>
<dbReference type="InterPro" id="IPR017581">
    <property type="entry name" value="AtpR-like"/>
</dbReference>
<dbReference type="EMBL" id="PNYC01000006">
    <property type="protein sequence ID" value="PMS36672.1"/>
    <property type="molecule type" value="Genomic_DNA"/>
</dbReference>
<evidence type="ECO:0008006" key="4">
    <source>
        <dbReference type="Google" id="ProtNLM"/>
    </source>
</evidence>
<keyword evidence="1" id="KW-1133">Transmembrane helix</keyword>
<feature type="transmembrane region" description="Helical" evidence="1">
    <location>
        <begin position="69"/>
        <end position="86"/>
    </location>
</feature>
<comment type="caution">
    <text evidence="2">The sequence shown here is derived from an EMBL/GenBank/DDBJ whole genome shotgun (WGS) entry which is preliminary data.</text>
</comment>
<dbReference type="Proteomes" id="UP000235777">
    <property type="component" value="Unassembled WGS sequence"/>
</dbReference>
<gene>
    <name evidence="2" type="ORF">C0Z20_11255</name>
</gene>
<evidence type="ECO:0000313" key="2">
    <source>
        <dbReference type="EMBL" id="PMS36672.1"/>
    </source>
</evidence>
<organism evidence="2 3">
    <name type="scientific">Trinickia symbiotica</name>
    <dbReference type="NCBI Taxonomy" id="863227"/>
    <lineage>
        <taxon>Bacteria</taxon>
        <taxon>Pseudomonadati</taxon>
        <taxon>Pseudomonadota</taxon>
        <taxon>Betaproteobacteria</taxon>
        <taxon>Burkholderiales</taxon>
        <taxon>Burkholderiaceae</taxon>
        <taxon>Trinickia</taxon>
    </lineage>
</organism>
<keyword evidence="1" id="KW-0472">Membrane</keyword>
<accession>A0A2N7X546</accession>
<dbReference type="RefSeq" id="WP_102606910.1">
    <property type="nucleotide sequence ID" value="NZ_PNYC01000006.1"/>
</dbReference>
<keyword evidence="1" id="KW-0812">Transmembrane</keyword>